<keyword evidence="3" id="KW-1185">Reference proteome</keyword>
<sequence length="45" mass="5339">MAYLFAGTAIVWAGIFIYMLTLMKRQKRVAEELDELRTYLEKKNI</sequence>
<organism evidence="2 3">
    <name type="scientific">Collibacillus ludicampi</name>
    <dbReference type="NCBI Taxonomy" id="2771369"/>
    <lineage>
        <taxon>Bacteria</taxon>
        <taxon>Bacillati</taxon>
        <taxon>Bacillota</taxon>
        <taxon>Bacilli</taxon>
        <taxon>Bacillales</taxon>
        <taxon>Alicyclobacillaceae</taxon>
        <taxon>Collibacillus</taxon>
    </lineage>
</organism>
<name>A0AAV4LAY5_9BACL</name>
<proteinExistence type="predicted"/>
<dbReference type="Proteomes" id="UP001057291">
    <property type="component" value="Unassembled WGS sequence"/>
</dbReference>
<keyword evidence="1" id="KW-0812">Transmembrane</keyword>
<accession>A0AAV4LAY5</accession>
<comment type="caution">
    <text evidence="2">The sequence shown here is derived from an EMBL/GenBank/DDBJ whole genome shotgun (WGS) entry which is preliminary data.</text>
</comment>
<dbReference type="AlphaFoldDB" id="A0AAV4LAY5"/>
<keyword evidence="1" id="KW-1133">Transmembrane helix</keyword>
<protein>
    <recommendedName>
        <fullName evidence="4">CcmD family protein</fullName>
    </recommendedName>
</protein>
<evidence type="ECO:0008006" key="4">
    <source>
        <dbReference type="Google" id="ProtNLM"/>
    </source>
</evidence>
<dbReference type="InterPro" id="IPR030888">
    <property type="entry name" value="Put_ccm"/>
</dbReference>
<dbReference type="EMBL" id="BOQE01000001">
    <property type="protein sequence ID" value="GIM44874.1"/>
    <property type="molecule type" value="Genomic_DNA"/>
</dbReference>
<gene>
    <name evidence="2" type="ORF">DNHGIG_04230</name>
</gene>
<evidence type="ECO:0000313" key="2">
    <source>
        <dbReference type="EMBL" id="GIM44874.1"/>
    </source>
</evidence>
<keyword evidence="1" id="KW-0472">Membrane</keyword>
<dbReference type="RefSeq" id="WP_282198127.1">
    <property type="nucleotide sequence ID" value="NZ_BOQE01000001.1"/>
</dbReference>
<feature type="transmembrane region" description="Helical" evidence="1">
    <location>
        <begin position="6"/>
        <end position="23"/>
    </location>
</feature>
<dbReference type="NCBIfam" id="TIGR04391">
    <property type="entry name" value="CcmD_alt_fam"/>
    <property type="match status" value="1"/>
</dbReference>
<reference evidence="2" key="1">
    <citation type="journal article" date="2023" name="Int. J. Syst. Evol. Microbiol.">
        <title>Collibacillus ludicampi gen. nov., sp. nov., a new soil bacterium of the family Alicyclobacillaceae.</title>
        <authorList>
            <person name="Jojima T."/>
            <person name="Ioku Y."/>
            <person name="Fukuta Y."/>
            <person name="Shirasaka N."/>
            <person name="Matsumura Y."/>
            <person name="Mori M."/>
        </authorList>
    </citation>
    <scope>NUCLEOTIDE SEQUENCE</scope>
    <source>
        <strain evidence="2">TP075</strain>
    </source>
</reference>
<evidence type="ECO:0000313" key="3">
    <source>
        <dbReference type="Proteomes" id="UP001057291"/>
    </source>
</evidence>
<evidence type="ECO:0000256" key="1">
    <source>
        <dbReference type="SAM" id="Phobius"/>
    </source>
</evidence>